<accession>A0A9P4NAM6</accession>
<evidence type="ECO:0008006" key="3">
    <source>
        <dbReference type="Google" id="ProtNLM"/>
    </source>
</evidence>
<dbReference type="Proteomes" id="UP000800093">
    <property type="component" value="Unassembled WGS sequence"/>
</dbReference>
<comment type="caution">
    <text evidence="1">The sequence shown here is derived from an EMBL/GenBank/DDBJ whole genome shotgun (WGS) entry which is preliminary data.</text>
</comment>
<keyword evidence="2" id="KW-1185">Reference proteome</keyword>
<evidence type="ECO:0000313" key="1">
    <source>
        <dbReference type="EMBL" id="KAF2269712.1"/>
    </source>
</evidence>
<evidence type="ECO:0000313" key="2">
    <source>
        <dbReference type="Proteomes" id="UP000800093"/>
    </source>
</evidence>
<sequence>MSGLEEASAIIGVVAFVVDIAGKTWNFLSKMKSAPTEAFDIAQDLYLVSSICVKISLILDEKDEMFQFAYKTLQKLCLEIDNLNLVGQKELEKIISKDTEGDTRIEKNSKSTRTSVTKRYIWAWNDEQRKYLLGRVESAKSCFLMLLKQNEFKYFKE</sequence>
<dbReference type="AlphaFoldDB" id="A0A9P4NAM6"/>
<proteinExistence type="predicted"/>
<reference evidence="2" key="1">
    <citation type="journal article" date="2020" name="Stud. Mycol.">
        <title>101 Dothideomycetes genomes: A test case for predicting lifestyles and emergence of pathogens.</title>
        <authorList>
            <person name="Haridas S."/>
            <person name="Albert R."/>
            <person name="Binder M."/>
            <person name="Bloem J."/>
            <person name="LaButti K."/>
            <person name="Salamov A."/>
            <person name="Andreopoulos B."/>
            <person name="Baker S."/>
            <person name="Barry K."/>
            <person name="Bills G."/>
            <person name="Bluhm B."/>
            <person name="Cannon C."/>
            <person name="Castanera R."/>
            <person name="Culley D."/>
            <person name="Daum C."/>
            <person name="Ezra D."/>
            <person name="Gonzalez J."/>
            <person name="Henrissat B."/>
            <person name="Kuo A."/>
            <person name="Liang C."/>
            <person name="Lipzen A."/>
            <person name="Lutzoni F."/>
            <person name="Magnuson J."/>
            <person name="Mondo S."/>
            <person name="Nolan M."/>
            <person name="Ohm R."/>
            <person name="Pangilinan J."/>
            <person name="Park H.-J."/>
            <person name="Ramirez L."/>
            <person name="Alfaro M."/>
            <person name="Sun H."/>
            <person name="Tritt A."/>
            <person name="Yoshinaga Y."/>
            <person name="Zwiers L.-H."/>
            <person name="Turgeon B."/>
            <person name="Goodwin S."/>
            <person name="Spatafora J."/>
            <person name="Crous P."/>
            <person name="Grigoriev I."/>
        </authorList>
    </citation>
    <scope>NUCLEOTIDE SEQUENCE [LARGE SCALE GENOMIC DNA]</scope>
    <source>
        <strain evidence="2">CBS 304.66</strain>
    </source>
</reference>
<name>A0A9P4NAM6_9PLEO</name>
<organism evidence="1 2">
    <name type="scientific">Lojkania enalia</name>
    <dbReference type="NCBI Taxonomy" id="147567"/>
    <lineage>
        <taxon>Eukaryota</taxon>
        <taxon>Fungi</taxon>
        <taxon>Dikarya</taxon>
        <taxon>Ascomycota</taxon>
        <taxon>Pezizomycotina</taxon>
        <taxon>Dothideomycetes</taxon>
        <taxon>Pleosporomycetidae</taxon>
        <taxon>Pleosporales</taxon>
        <taxon>Pleosporales incertae sedis</taxon>
        <taxon>Lojkania</taxon>
    </lineage>
</organism>
<gene>
    <name evidence="1" type="ORF">CC78DRAFT_238442</name>
</gene>
<dbReference type="EMBL" id="ML986581">
    <property type="protein sequence ID" value="KAF2269712.1"/>
    <property type="molecule type" value="Genomic_DNA"/>
</dbReference>
<protein>
    <recommendedName>
        <fullName evidence="3">NACHT-NTPase and P-loop NTPases N-terminal domain-containing protein</fullName>
    </recommendedName>
</protein>